<dbReference type="SMART" id="SM00360">
    <property type="entry name" value="RRM"/>
    <property type="match status" value="1"/>
</dbReference>
<name>A0A2U1QL04_ARTAN</name>
<dbReference type="EMBL" id="PKPP01000055">
    <property type="protein sequence ID" value="PWA98675.1"/>
    <property type="molecule type" value="Genomic_DNA"/>
</dbReference>
<dbReference type="CDD" id="cd00590">
    <property type="entry name" value="RRM_SF"/>
    <property type="match status" value="1"/>
</dbReference>
<keyword evidence="3" id="KW-0508">mRNA splicing</keyword>
<dbReference type="InterPro" id="IPR000504">
    <property type="entry name" value="RRM_dom"/>
</dbReference>
<evidence type="ECO:0000313" key="7">
    <source>
        <dbReference type="EMBL" id="PWA98675.1"/>
    </source>
</evidence>
<feature type="domain" description="RRM" evidence="6">
    <location>
        <begin position="16"/>
        <end position="93"/>
    </location>
</feature>
<sequence length="377" mass="43010">MGSFRSKEDDVSNISTSIYVTNFPYSFSAKDLFHSCKQYGHVVDSFIPTKRSKYGKRFGFVRFINVFNVERLVNNLCTIWVGRSKLFANVARFKREYMNGSGNADKTKNESDKGKFDGSHKNVENKVIGKSFVSVVKNSQMTMDKESPAIVLEEECLNVKDLSLSLMGRVKEMASLANLKKVLCNEGFDVFKISYLGELWVLLEFETAKAKDSFRGNVGVTSWFSVIKQAYAEFVPEGRLVWVELDGVPFKFCSGPTFKRIAAKWGELLDVEDNDDSNLHSKRICILSKVRELIHESIKIVFRGKTYWVRASEVPGWSPEFYEEEEEDEVSVEDNKDDNINDLDANNGIDESDVEETKNKQKENYPLTCQHMLIAEA</sequence>
<dbReference type="GO" id="GO:0006397">
    <property type="term" value="P:mRNA processing"/>
    <property type="evidence" value="ECO:0007669"/>
    <property type="project" value="UniProtKB-KW"/>
</dbReference>
<evidence type="ECO:0000256" key="2">
    <source>
        <dbReference type="ARBA" id="ARBA00022728"/>
    </source>
</evidence>
<feature type="region of interest" description="Disordered" evidence="5">
    <location>
        <begin position="101"/>
        <end position="121"/>
    </location>
</feature>
<gene>
    <name evidence="7" type="ORF">CTI12_AA015470</name>
</gene>
<dbReference type="InterPro" id="IPR035979">
    <property type="entry name" value="RBD_domain_sf"/>
</dbReference>
<dbReference type="GO" id="GO:0003723">
    <property type="term" value="F:RNA binding"/>
    <property type="evidence" value="ECO:0007669"/>
    <property type="project" value="UniProtKB-UniRule"/>
</dbReference>
<reference evidence="7 8" key="1">
    <citation type="journal article" date="2018" name="Mol. Plant">
        <title>The genome of Artemisia annua provides insight into the evolution of Asteraceae family and artemisinin biosynthesis.</title>
        <authorList>
            <person name="Shen Q."/>
            <person name="Zhang L."/>
            <person name="Liao Z."/>
            <person name="Wang S."/>
            <person name="Yan T."/>
            <person name="Shi P."/>
            <person name="Liu M."/>
            <person name="Fu X."/>
            <person name="Pan Q."/>
            <person name="Wang Y."/>
            <person name="Lv Z."/>
            <person name="Lu X."/>
            <person name="Zhang F."/>
            <person name="Jiang W."/>
            <person name="Ma Y."/>
            <person name="Chen M."/>
            <person name="Hao X."/>
            <person name="Li L."/>
            <person name="Tang Y."/>
            <person name="Lv G."/>
            <person name="Zhou Y."/>
            <person name="Sun X."/>
            <person name="Brodelius P.E."/>
            <person name="Rose J.K.C."/>
            <person name="Tang K."/>
        </authorList>
    </citation>
    <scope>NUCLEOTIDE SEQUENCE [LARGE SCALE GENOMIC DNA]</scope>
    <source>
        <strain evidence="8">cv. Huhao1</strain>
        <tissue evidence="7">Leaf</tissue>
    </source>
</reference>
<evidence type="ECO:0000256" key="4">
    <source>
        <dbReference type="PROSITE-ProRule" id="PRU00176"/>
    </source>
</evidence>
<protein>
    <submittedName>
        <fullName evidence="7">Nucleotide-binding alpha-beta plait domain-containing protein</fullName>
    </submittedName>
</protein>
<dbReference type="PANTHER" id="PTHR23147">
    <property type="entry name" value="SERINE/ARGININE RICH SPLICING FACTOR"/>
    <property type="match status" value="1"/>
</dbReference>
<evidence type="ECO:0000313" key="8">
    <source>
        <dbReference type="Proteomes" id="UP000245207"/>
    </source>
</evidence>
<organism evidence="7 8">
    <name type="scientific">Artemisia annua</name>
    <name type="common">Sweet wormwood</name>
    <dbReference type="NCBI Taxonomy" id="35608"/>
    <lineage>
        <taxon>Eukaryota</taxon>
        <taxon>Viridiplantae</taxon>
        <taxon>Streptophyta</taxon>
        <taxon>Embryophyta</taxon>
        <taxon>Tracheophyta</taxon>
        <taxon>Spermatophyta</taxon>
        <taxon>Magnoliopsida</taxon>
        <taxon>eudicotyledons</taxon>
        <taxon>Gunneridae</taxon>
        <taxon>Pentapetalae</taxon>
        <taxon>asterids</taxon>
        <taxon>campanulids</taxon>
        <taxon>Asterales</taxon>
        <taxon>Asteraceae</taxon>
        <taxon>Asteroideae</taxon>
        <taxon>Anthemideae</taxon>
        <taxon>Artemisiinae</taxon>
        <taxon>Artemisia</taxon>
    </lineage>
</organism>
<dbReference type="OrthoDB" id="1744977at2759"/>
<evidence type="ECO:0000256" key="3">
    <source>
        <dbReference type="ARBA" id="ARBA00023187"/>
    </source>
</evidence>
<dbReference type="Pfam" id="PF00076">
    <property type="entry name" value="RRM_1"/>
    <property type="match status" value="1"/>
</dbReference>
<evidence type="ECO:0000259" key="6">
    <source>
        <dbReference type="PROSITE" id="PS50102"/>
    </source>
</evidence>
<feature type="compositionally biased region" description="Basic and acidic residues" evidence="5">
    <location>
        <begin position="105"/>
        <end position="121"/>
    </location>
</feature>
<feature type="region of interest" description="Disordered" evidence="5">
    <location>
        <begin position="329"/>
        <end position="362"/>
    </location>
</feature>
<accession>A0A2U1QL04</accession>
<evidence type="ECO:0000256" key="1">
    <source>
        <dbReference type="ARBA" id="ARBA00022664"/>
    </source>
</evidence>
<dbReference type="Gene3D" id="3.30.70.330">
    <property type="match status" value="1"/>
</dbReference>
<dbReference type="AlphaFoldDB" id="A0A2U1QL04"/>
<proteinExistence type="predicted"/>
<dbReference type="GO" id="GO:0005681">
    <property type="term" value="C:spliceosomal complex"/>
    <property type="evidence" value="ECO:0007669"/>
    <property type="project" value="UniProtKB-KW"/>
</dbReference>
<keyword evidence="4" id="KW-0694">RNA-binding</keyword>
<evidence type="ECO:0000256" key="5">
    <source>
        <dbReference type="SAM" id="MobiDB-lite"/>
    </source>
</evidence>
<dbReference type="Proteomes" id="UP000245207">
    <property type="component" value="Unassembled WGS sequence"/>
</dbReference>
<dbReference type="SUPFAM" id="SSF54928">
    <property type="entry name" value="RNA-binding domain, RBD"/>
    <property type="match status" value="1"/>
</dbReference>
<comment type="caution">
    <text evidence="7">The sequence shown here is derived from an EMBL/GenBank/DDBJ whole genome shotgun (WGS) entry which is preliminary data.</text>
</comment>
<dbReference type="GO" id="GO:0008380">
    <property type="term" value="P:RNA splicing"/>
    <property type="evidence" value="ECO:0007669"/>
    <property type="project" value="UniProtKB-KW"/>
</dbReference>
<dbReference type="PROSITE" id="PS50102">
    <property type="entry name" value="RRM"/>
    <property type="match status" value="1"/>
</dbReference>
<keyword evidence="8" id="KW-1185">Reference proteome</keyword>
<dbReference type="InterPro" id="IPR012677">
    <property type="entry name" value="Nucleotide-bd_a/b_plait_sf"/>
</dbReference>
<dbReference type="InterPro" id="IPR050907">
    <property type="entry name" value="SRSF"/>
</dbReference>
<keyword evidence="1" id="KW-0507">mRNA processing</keyword>
<keyword evidence="2" id="KW-0747">Spliceosome</keyword>